<keyword evidence="2" id="KW-0805">Transcription regulation</keyword>
<proteinExistence type="predicted"/>
<protein>
    <submittedName>
        <fullName evidence="6">MerR family transcriptional regulator</fullName>
    </submittedName>
</protein>
<dbReference type="AlphaFoldDB" id="A0A412NE65"/>
<evidence type="ECO:0000313" key="6">
    <source>
        <dbReference type="EMBL" id="RGT36985.1"/>
    </source>
</evidence>
<evidence type="ECO:0000256" key="2">
    <source>
        <dbReference type="ARBA" id="ARBA00023015"/>
    </source>
</evidence>
<dbReference type="Pfam" id="PF00376">
    <property type="entry name" value="MerR"/>
    <property type="match status" value="1"/>
</dbReference>
<accession>A0A412NE65</accession>
<dbReference type="PANTHER" id="PTHR30204:SF69">
    <property type="entry name" value="MERR-FAMILY TRANSCRIPTIONAL REGULATOR"/>
    <property type="match status" value="1"/>
</dbReference>
<keyword evidence="1" id="KW-0678">Repressor</keyword>
<dbReference type="InterPro" id="IPR047057">
    <property type="entry name" value="MerR_fam"/>
</dbReference>
<sequence>MRAITIDADTGKRVYTRKEVADLVGASTQSIRLWEDAGSIPASIRDEGGYRYWYEEDLEAIKAYASLPRKAKLKK</sequence>
<evidence type="ECO:0000256" key="4">
    <source>
        <dbReference type="ARBA" id="ARBA00023163"/>
    </source>
</evidence>
<dbReference type="PROSITE" id="PS50937">
    <property type="entry name" value="HTH_MERR_2"/>
    <property type="match status" value="1"/>
</dbReference>
<keyword evidence="3" id="KW-0238">DNA-binding</keyword>
<dbReference type="InterPro" id="IPR009061">
    <property type="entry name" value="DNA-bd_dom_put_sf"/>
</dbReference>
<feature type="domain" description="HTH merR-type" evidence="5">
    <location>
        <begin position="14"/>
        <end position="62"/>
    </location>
</feature>
<comment type="caution">
    <text evidence="6">The sequence shown here is derived from an EMBL/GenBank/DDBJ whole genome shotgun (WGS) entry which is preliminary data.</text>
</comment>
<evidence type="ECO:0000313" key="7">
    <source>
        <dbReference type="Proteomes" id="UP000283834"/>
    </source>
</evidence>
<dbReference type="GO" id="GO:0003677">
    <property type="term" value="F:DNA binding"/>
    <property type="evidence" value="ECO:0007669"/>
    <property type="project" value="UniProtKB-KW"/>
</dbReference>
<evidence type="ECO:0000256" key="3">
    <source>
        <dbReference type="ARBA" id="ARBA00023125"/>
    </source>
</evidence>
<dbReference type="CDD" id="cd00592">
    <property type="entry name" value="HTH_MerR-like"/>
    <property type="match status" value="1"/>
</dbReference>
<evidence type="ECO:0000256" key="1">
    <source>
        <dbReference type="ARBA" id="ARBA00022491"/>
    </source>
</evidence>
<dbReference type="PANTHER" id="PTHR30204">
    <property type="entry name" value="REDOX-CYCLING DRUG-SENSING TRANSCRIPTIONAL ACTIVATOR SOXR"/>
    <property type="match status" value="1"/>
</dbReference>
<dbReference type="GO" id="GO:0003700">
    <property type="term" value="F:DNA-binding transcription factor activity"/>
    <property type="evidence" value="ECO:0007669"/>
    <property type="project" value="InterPro"/>
</dbReference>
<gene>
    <name evidence="6" type="ORF">DWX36_12945</name>
</gene>
<organism evidence="6 7">
    <name type="scientific">Mediterraneibacter gnavus</name>
    <name type="common">Ruminococcus gnavus</name>
    <dbReference type="NCBI Taxonomy" id="33038"/>
    <lineage>
        <taxon>Bacteria</taxon>
        <taxon>Bacillati</taxon>
        <taxon>Bacillota</taxon>
        <taxon>Clostridia</taxon>
        <taxon>Lachnospirales</taxon>
        <taxon>Lachnospiraceae</taxon>
        <taxon>Mediterraneibacter</taxon>
    </lineage>
</organism>
<dbReference type="RefSeq" id="WP_118047202.1">
    <property type="nucleotide sequence ID" value="NZ_QRWQ01000014.1"/>
</dbReference>
<dbReference type="Proteomes" id="UP000283834">
    <property type="component" value="Unassembled WGS sequence"/>
</dbReference>
<evidence type="ECO:0000259" key="5">
    <source>
        <dbReference type="PROSITE" id="PS50937"/>
    </source>
</evidence>
<keyword evidence="4" id="KW-0804">Transcription</keyword>
<dbReference type="Gene3D" id="1.10.1660.10">
    <property type="match status" value="1"/>
</dbReference>
<dbReference type="EMBL" id="QRWQ01000014">
    <property type="protein sequence ID" value="RGT36985.1"/>
    <property type="molecule type" value="Genomic_DNA"/>
</dbReference>
<name>A0A412NE65_MEDGN</name>
<reference evidence="6 7" key="1">
    <citation type="submission" date="2018-08" db="EMBL/GenBank/DDBJ databases">
        <title>A genome reference for cultivated species of the human gut microbiota.</title>
        <authorList>
            <person name="Zou Y."/>
            <person name="Xue W."/>
            <person name="Luo G."/>
        </authorList>
    </citation>
    <scope>NUCLEOTIDE SEQUENCE [LARGE SCALE GENOMIC DNA]</scope>
    <source>
        <strain evidence="6 7">AF19-16AC</strain>
    </source>
</reference>
<dbReference type="InterPro" id="IPR000551">
    <property type="entry name" value="MerR-type_HTH_dom"/>
</dbReference>
<dbReference type="SUPFAM" id="SSF46955">
    <property type="entry name" value="Putative DNA-binding domain"/>
    <property type="match status" value="1"/>
</dbReference>